<evidence type="ECO:0000313" key="1">
    <source>
        <dbReference type="EMBL" id="KDO35532.1"/>
    </source>
</evidence>
<keyword evidence="2" id="KW-1185">Reference proteome</keyword>
<dbReference type="KEGG" id="spar:SPRG_00378"/>
<gene>
    <name evidence="1" type="ORF">SPRG_00378</name>
</gene>
<dbReference type="RefSeq" id="XP_012193867.1">
    <property type="nucleotide sequence ID" value="XM_012338477.1"/>
</dbReference>
<protein>
    <submittedName>
        <fullName evidence="1">Uncharacterized protein</fullName>
    </submittedName>
</protein>
<reference evidence="1 2" key="1">
    <citation type="journal article" date="2013" name="PLoS Genet.">
        <title>Distinctive expansion of potential virulence genes in the genome of the oomycete fish pathogen Saprolegnia parasitica.</title>
        <authorList>
            <person name="Jiang R.H."/>
            <person name="de Bruijn I."/>
            <person name="Haas B.J."/>
            <person name="Belmonte R."/>
            <person name="Lobach L."/>
            <person name="Christie J."/>
            <person name="van den Ackerveken G."/>
            <person name="Bottin A."/>
            <person name="Bulone V."/>
            <person name="Diaz-Moreno S.M."/>
            <person name="Dumas B."/>
            <person name="Fan L."/>
            <person name="Gaulin E."/>
            <person name="Govers F."/>
            <person name="Grenville-Briggs L.J."/>
            <person name="Horner N.R."/>
            <person name="Levin J.Z."/>
            <person name="Mammella M."/>
            <person name="Meijer H.J."/>
            <person name="Morris P."/>
            <person name="Nusbaum C."/>
            <person name="Oome S."/>
            <person name="Phillips A.J."/>
            <person name="van Rooyen D."/>
            <person name="Rzeszutek E."/>
            <person name="Saraiva M."/>
            <person name="Secombes C.J."/>
            <person name="Seidl M.F."/>
            <person name="Snel B."/>
            <person name="Stassen J.H."/>
            <person name="Sykes S."/>
            <person name="Tripathy S."/>
            <person name="van den Berg H."/>
            <person name="Vega-Arreguin J.C."/>
            <person name="Wawra S."/>
            <person name="Young S.K."/>
            <person name="Zeng Q."/>
            <person name="Dieguez-Uribeondo J."/>
            <person name="Russ C."/>
            <person name="Tyler B.M."/>
            <person name="van West P."/>
        </authorList>
    </citation>
    <scope>NUCLEOTIDE SEQUENCE [LARGE SCALE GENOMIC DNA]</scope>
    <source>
        <strain evidence="1 2">CBS 223.65</strain>
    </source>
</reference>
<dbReference type="AlphaFoldDB" id="A0A067D951"/>
<proteinExistence type="predicted"/>
<dbReference type="Proteomes" id="UP000030745">
    <property type="component" value="Unassembled WGS sequence"/>
</dbReference>
<dbReference type="EMBL" id="KK583189">
    <property type="protein sequence ID" value="KDO35532.1"/>
    <property type="molecule type" value="Genomic_DNA"/>
</dbReference>
<name>A0A067D951_SAPPC</name>
<sequence length="175" mass="19243">MVNRVVRLVERFIALLPLQQMKSLVIQASRIKRCGFGNFFVAVLPRLSALEHFDLKDLCVCGTPAIQPTTALESTFRTLKFDQVDLSEACLDALVRWATSSKRLELVKFRSCALLGTNINCAGTTLQRCANTGACCVSFLICTSAGYCARPTRPEGFVLNLTGTRLRLPSVQALL</sequence>
<evidence type="ECO:0000313" key="2">
    <source>
        <dbReference type="Proteomes" id="UP000030745"/>
    </source>
</evidence>
<dbReference type="GeneID" id="24123022"/>
<dbReference type="VEuPathDB" id="FungiDB:SPRG_00378"/>
<accession>A0A067D951</accession>
<organism evidence="1 2">
    <name type="scientific">Saprolegnia parasitica (strain CBS 223.65)</name>
    <dbReference type="NCBI Taxonomy" id="695850"/>
    <lineage>
        <taxon>Eukaryota</taxon>
        <taxon>Sar</taxon>
        <taxon>Stramenopiles</taxon>
        <taxon>Oomycota</taxon>
        <taxon>Saprolegniomycetes</taxon>
        <taxon>Saprolegniales</taxon>
        <taxon>Saprolegniaceae</taxon>
        <taxon>Saprolegnia</taxon>
    </lineage>
</organism>